<dbReference type="AlphaFoldDB" id="A0AA86PC03"/>
<organism evidence="1">
    <name type="scientific">Hexamita inflata</name>
    <dbReference type="NCBI Taxonomy" id="28002"/>
    <lineage>
        <taxon>Eukaryota</taxon>
        <taxon>Metamonada</taxon>
        <taxon>Diplomonadida</taxon>
        <taxon>Hexamitidae</taxon>
        <taxon>Hexamitinae</taxon>
        <taxon>Hexamita</taxon>
    </lineage>
</organism>
<reference evidence="2 3" key="2">
    <citation type="submission" date="2024-07" db="EMBL/GenBank/DDBJ databases">
        <authorList>
            <person name="Akdeniz Z."/>
        </authorList>
    </citation>
    <scope>NUCLEOTIDE SEQUENCE [LARGE SCALE GENOMIC DNA]</scope>
</reference>
<name>A0AA86PC03_9EUKA</name>
<comment type="caution">
    <text evidence="1">The sequence shown here is derived from an EMBL/GenBank/DDBJ whole genome shotgun (WGS) entry which is preliminary data.</text>
</comment>
<accession>A0AA86PC03</accession>
<dbReference type="Proteomes" id="UP001642409">
    <property type="component" value="Unassembled WGS sequence"/>
</dbReference>
<dbReference type="EMBL" id="CATOUU010000590">
    <property type="protein sequence ID" value="CAI9934986.1"/>
    <property type="molecule type" value="Genomic_DNA"/>
</dbReference>
<proteinExistence type="predicted"/>
<gene>
    <name evidence="1" type="ORF">HINF_LOCUS22631</name>
    <name evidence="2" type="ORF">HINF_LOCUS27246</name>
</gene>
<reference evidence="1" key="1">
    <citation type="submission" date="2023-06" db="EMBL/GenBank/DDBJ databases">
        <authorList>
            <person name="Kurt Z."/>
        </authorList>
    </citation>
    <scope>NUCLEOTIDE SEQUENCE</scope>
</reference>
<evidence type="ECO:0000313" key="3">
    <source>
        <dbReference type="Proteomes" id="UP001642409"/>
    </source>
</evidence>
<dbReference type="EMBL" id="CAXDID020000084">
    <property type="protein sequence ID" value="CAL6020053.1"/>
    <property type="molecule type" value="Genomic_DNA"/>
</dbReference>
<evidence type="ECO:0000313" key="1">
    <source>
        <dbReference type="EMBL" id="CAI9934986.1"/>
    </source>
</evidence>
<sequence>MNLFCIQKLFLKCLQEPYWFGEAAKRFECQITSKVLITIQICFTRRNARPEIYGFCEYNTMQFVNQKYLEMEILQTCVFLNIVLRKAVVLTTSLCTIKMNCECNQQKKCCGGCACCDKCEGKPGCKCGCASCTCNDVKKCCGGCACCDKCEGKPGCKCGCASCTCNEVKKCCGGCECCDKCEGKPGCKCGCASCACNDVKKCCGGCK</sequence>
<protein>
    <submittedName>
        <fullName evidence="1">Fibrous sheath-interacting protein</fullName>
    </submittedName>
    <submittedName>
        <fullName evidence="2">Fibrous_sheath-interacting protein</fullName>
    </submittedName>
</protein>
<evidence type="ECO:0000313" key="2">
    <source>
        <dbReference type="EMBL" id="CAL6020053.1"/>
    </source>
</evidence>
<keyword evidence="3" id="KW-1185">Reference proteome</keyword>